<feature type="transmembrane region" description="Helical" evidence="1">
    <location>
        <begin position="44"/>
        <end position="61"/>
    </location>
</feature>
<protein>
    <submittedName>
        <fullName evidence="2">Uncharacterized protein</fullName>
    </submittedName>
</protein>
<gene>
    <name evidence="2" type="ORF">C2G38_2105245</name>
</gene>
<feature type="transmembrane region" description="Helical" evidence="1">
    <location>
        <begin position="12"/>
        <end position="29"/>
    </location>
</feature>
<keyword evidence="1" id="KW-1133">Transmembrane helix</keyword>
<evidence type="ECO:0000256" key="1">
    <source>
        <dbReference type="SAM" id="Phobius"/>
    </source>
</evidence>
<keyword evidence="1" id="KW-0812">Transmembrane</keyword>
<evidence type="ECO:0000313" key="2">
    <source>
        <dbReference type="EMBL" id="RIB10784.1"/>
    </source>
</evidence>
<evidence type="ECO:0000313" key="3">
    <source>
        <dbReference type="Proteomes" id="UP000266673"/>
    </source>
</evidence>
<keyword evidence="3" id="KW-1185">Reference proteome</keyword>
<dbReference type="EMBL" id="QKWP01001211">
    <property type="protein sequence ID" value="RIB10784.1"/>
    <property type="molecule type" value="Genomic_DNA"/>
</dbReference>
<dbReference type="AlphaFoldDB" id="A0A397UKX4"/>
<sequence>MSSKKKKKKKIYYLSVIIVVIVIIYYIRYSKYIFIIKWNLEPDTDLFALCLLLELILKIFYR</sequence>
<proteinExistence type="predicted"/>
<comment type="caution">
    <text evidence="2">The sequence shown here is derived from an EMBL/GenBank/DDBJ whole genome shotgun (WGS) entry which is preliminary data.</text>
</comment>
<reference evidence="2 3" key="1">
    <citation type="submission" date="2018-06" db="EMBL/GenBank/DDBJ databases">
        <title>Comparative genomics reveals the genomic features of Rhizophagus irregularis, R. cerebriforme, R. diaphanum and Gigaspora rosea, and their symbiotic lifestyle signature.</title>
        <authorList>
            <person name="Morin E."/>
            <person name="San Clemente H."/>
            <person name="Chen E.C.H."/>
            <person name="De La Providencia I."/>
            <person name="Hainaut M."/>
            <person name="Kuo A."/>
            <person name="Kohler A."/>
            <person name="Murat C."/>
            <person name="Tang N."/>
            <person name="Roy S."/>
            <person name="Loubradou J."/>
            <person name="Henrissat B."/>
            <person name="Grigoriev I.V."/>
            <person name="Corradi N."/>
            <person name="Roux C."/>
            <person name="Martin F.M."/>
        </authorList>
    </citation>
    <scope>NUCLEOTIDE SEQUENCE [LARGE SCALE GENOMIC DNA]</scope>
    <source>
        <strain evidence="2 3">DAOM 194757</strain>
    </source>
</reference>
<dbReference type="Proteomes" id="UP000266673">
    <property type="component" value="Unassembled WGS sequence"/>
</dbReference>
<organism evidence="2 3">
    <name type="scientific">Gigaspora rosea</name>
    <dbReference type="NCBI Taxonomy" id="44941"/>
    <lineage>
        <taxon>Eukaryota</taxon>
        <taxon>Fungi</taxon>
        <taxon>Fungi incertae sedis</taxon>
        <taxon>Mucoromycota</taxon>
        <taxon>Glomeromycotina</taxon>
        <taxon>Glomeromycetes</taxon>
        <taxon>Diversisporales</taxon>
        <taxon>Gigasporaceae</taxon>
        <taxon>Gigaspora</taxon>
    </lineage>
</organism>
<accession>A0A397UKX4</accession>
<name>A0A397UKX4_9GLOM</name>
<keyword evidence="1" id="KW-0472">Membrane</keyword>